<feature type="region of interest" description="Disordered" evidence="1">
    <location>
        <begin position="194"/>
        <end position="256"/>
    </location>
</feature>
<evidence type="ECO:0000313" key="3">
    <source>
        <dbReference type="EMBL" id="KAF8479299.1"/>
    </source>
</evidence>
<feature type="compositionally biased region" description="Polar residues" evidence="1">
    <location>
        <begin position="355"/>
        <end position="365"/>
    </location>
</feature>
<comment type="caution">
    <text evidence="3">The sequence shown here is derived from an EMBL/GenBank/DDBJ whole genome shotgun (WGS) entry which is preliminary data.</text>
</comment>
<reference evidence="3" key="1">
    <citation type="submission" date="2019-10" db="EMBL/GenBank/DDBJ databases">
        <authorList>
            <consortium name="DOE Joint Genome Institute"/>
            <person name="Kuo A."/>
            <person name="Miyauchi S."/>
            <person name="Kiss E."/>
            <person name="Drula E."/>
            <person name="Kohler A."/>
            <person name="Sanchez-Garcia M."/>
            <person name="Andreopoulos B."/>
            <person name="Barry K.W."/>
            <person name="Bonito G."/>
            <person name="Buee M."/>
            <person name="Carver A."/>
            <person name="Chen C."/>
            <person name="Cichocki N."/>
            <person name="Clum A."/>
            <person name="Culley D."/>
            <person name="Crous P.W."/>
            <person name="Fauchery L."/>
            <person name="Girlanda M."/>
            <person name="Hayes R."/>
            <person name="Keri Z."/>
            <person name="LaButti K."/>
            <person name="Lipzen A."/>
            <person name="Lombard V."/>
            <person name="Magnuson J."/>
            <person name="Maillard F."/>
            <person name="Morin E."/>
            <person name="Murat C."/>
            <person name="Nolan M."/>
            <person name="Ohm R."/>
            <person name="Pangilinan J."/>
            <person name="Pereira M."/>
            <person name="Perotto S."/>
            <person name="Peter M."/>
            <person name="Riley R."/>
            <person name="Sitrit Y."/>
            <person name="Stielow B."/>
            <person name="Szollosi G."/>
            <person name="Zifcakova L."/>
            <person name="Stursova M."/>
            <person name="Spatafora J.W."/>
            <person name="Tedersoo L."/>
            <person name="Vaario L.-M."/>
            <person name="Yamada A."/>
            <person name="Yan M."/>
            <person name="Wang P."/>
            <person name="Xu J."/>
            <person name="Bruns T."/>
            <person name="Baldrian P."/>
            <person name="Vilgalys R."/>
            <person name="Henrissat B."/>
            <person name="Grigoriev I.V."/>
            <person name="Hibbett D."/>
            <person name="Nagy L.G."/>
            <person name="Martin F.M."/>
        </authorList>
    </citation>
    <scope>NUCLEOTIDE SEQUENCE</scope>
    <source>
        <strain evidence="3">Prilba</strain>
    </source>
</reference>
<feature type="compositionally biased region" description="Low complexity" evidence="1">
    <location>
        <begin position="298"/>
        <end position="310"/>
    </location>
</feature>
<dbReference type="EMBL" id="WHVB01000010">
    <property type="protein sequence ID" value="KAF8479299.1"/>
    <property type="molecule type" value="Genomic_DNA"/>
</dbReference>
<dbReference type="OrthoDB" id="3263215at2759"/>
<organism evidence="3 4">
    <name type="scientific">Russula ochroleuca</name>
    <dbReference type="NCBI Taxonomy" id="152965"/>
    <lineage>
        <taxon>Eukaryota</taxon>
        <taxon>Fungi</taxon>
        <taxon>Dikarya</taxon>
        <taxon>Basidiomycota</taxon>
        <taxon>Agaricomycotina</taxon>
        <taxon>Agaricomycetes</taxon>
        <taxon>Russulales</taxon>
        <taxon>Russulaceae</taxon>
        <taxon>Russula</taxon>
    </lineage>
</organism>
<name>A0A9P5T828_9AGAM</name>
<keyword evidence="2" id="KW-0812">Transmembrane</keyword>
<feature type="compositionally biased region" description="Basic and acidic residues" evidence="1">
    <location>
        <begin position="194"/>
        <end position="208"/>
    </location>
</feature>
<keyword evidence="4" id="KW-1185">Reference proteome</keyword>
<feature type="transmembrane region" description="Helical" evidence="2">
    <location>
        <begin position="145"/>
        <end position="167"/>
    </location>
</feature>
<feature type="compositionally biased region" description="Low complexity" evidence="1">
    <location>
        <begin position="325"/>
        <end position="338"/>
    </location>
</feature>
<keyword evidence="2" id="KW-1133">Transmembrane helix</keyword>
<evidence type="ECO:0000256" key="1">
    <source>
        <dbReference type="SAM" id="MobiDB-lite"/>
    </source>
</evidence>
<keyword evidence="2" id="KW-0472">Membrane</keyword>
<evidence type="ECO:0000256" key="2">
    <source>
        <dbReference type="SAM" id="Phobius"/>
    </source>
</evidence>
<dbReference type="Proteomes" id="UP000759537">
    <property type="component" value="Unassembled WGS sequence"/>
</dbReference>
<protein>
    <submittedName>
        <fullName evidence="3">Uncharacterized protein</fullName>
    </submittedName>
</protein>
<reference evidence="3" key="2">
    <citation type="journal article" date="2020" name="Nat. Commun.">
        <title>Large-scale genome sequencing of mycorrhizal fungi provides insights into the early evolution of symbiotic traits.</title>
        <authorList>
            <person name="Miyauchi S."/>
            <person name="Kiss E."/>
            <person name="Kuo A."/>
            <person name="Drula E."/>
            <person name="Kohler A."/>
            <person name="Sanchez-Garcia M."/>
            <person name="Morin E."/>
            <person name="Andreopoulos B."/>
            <person name="Barry K.W."/>
            <person name="Bonito G."/>
            <person name="Buee M."/>
            <person name="Carver A."/>
            <person name="Chen C."/>
            <person name="Cichocki N."/>
            <person name="Clum A."/>
            <person name="Culley D."/>
            <person name="Crous P.W."/>
            <person name="Fauchery L."/>
            <person name="Girlanda M."/>
            <person name="Hayes R.D."/>
            <person name="Keri Z."/>
            <person name="LaButti K."/>
            <person name="Lipzen A."/>
            <person name="Lombard V."/>
            <person name="Magnuson J."/>
            <person name="Maillard F."/>
            <person name="Murat C."/>
            <person name="Nolan M."/>
            <person name="Ohm R.A."/>
            <person name="Pangilinan J."/>
            <person name="Pereira M.F."/>
            <person name="Perotto S."/>
            <person name="Peter M."/>
            <person name="Pfister S."/>
            <person name="Riley R."/>
            <person name="Sitrit Y."/>
            <person name="Stielow J.B."/>
            <person name="Szollosi G."/>
            <person name="Zifcakova L."/>
            <person name="Stursova M."/>
            <person name="Spatafora J.W."/>
            <person name="Tedersoo L."/>
            <person name="Vaario L.M."/>
            <person name="Yamada A."/>
            <person name="Yan M."/>
            <person name="Wang P."/>
            <person name="Xu J."/>
            <person name="Bruns T."/>
            <person name="Baldrian P."/>
            <person name="Vilgalys R."/>
            <person name="Dunand C."/>
            <person name="Henrissat B."/>
            <person name="Grigoriev I.V."/>
            <person name="Hibbett D."/>
            <person name="Nagy L.G."/>
            <person name="Martin F.M."/>
        </authorList>
    </citation>
    <scope>NUCLEOTIDE SEQUENCE</scope>
    <source>
        <strain evidence="3">Prilba</strain>
    </source>
</reference>
<accession>A0A9P5T828</accession>
<sequence>MAVCIPSPTLTLFATSTSTTIITTATVTVQTQPDGSVSTVTLPLIITSIITIVDPTSTLYASCSSTPISTISYAQSPSPQPSPTIIVVTTTPGPTVVTQVESSTLGDGVVTVFTATSTFTPSPTVVFESTTIASSSSKSSNIGPIAGGAAGGFLLLLGVVAMTWFILKKCRKPSTVREEEDVVFPYPVTRDRDQTRRLDLNKESRPYEYGHVGRSTQMTAPGSSPAHSPAQSDGRPDSATDLIGASTPGLTPMASASGNIATIHGTLGDVRRQSLHNSTTLPLGAAPPDHYSYSAGSISGASASTAPAPSNVRPLQVINSPPMPLSGSSSGVVPSSHSIPHEQSAWPEKTHARGLSSSTLSSDAQFQGRDGPSGSGPGVVLQGTTSPVPGPIPEEPTDAPPAYVA</sequence>
<feature type="region of interest" description="Disordered" evidence="1">
    <location>
        <begin position="298"/>
        <end position="405"/>
    </location>
</feature>
<evidence type="ECO:0000313" key="4">
    <source>
        <dbReference type="Proteomes" id="UP000759537"/>
    </source>
</evidence>
<dbReference type="AlphaFoldDB" id="A0A9P5T828"/>
<gene>
    <name evidence="3" type="ORF">DFH94DRAFT_49576</name>
</gene>
<feature type="compositionally biased region" description="Polar residues" evidence="1">
    <location>
        <begin position="214"/>
        <end position="231"/>
    </location>
</feature>
<proteinExistence type="predicted"/>